<sequence length="383" mass="40999">MEAPFCGPCLGATGAMDEKFLDSLYEAAVVPELWPQVLRRFQEIARGAGAVLVAVTPSSSRWISSSAEFDQVVATHFNNFPGNERTRRLLERRHAGFLRDIDIFSEGEMANEPVYRDFLLPQGLGIGVATSIASPTGEAFILHAERQLEQGHVEDKLIARFDLMRPHLARAMLLSARLEFERAQGAARALEAIGLPAAVLDRDGRALALNPRFEALIPSVAADRPSRLGLVDTGADGLLAAALQARGQIASATVRSIPVARRESQPPLILHLTPIRGAAHDIFSRAASILVVTPVVVKDVPTADVVQGLFDLTPAEARLAALIAAGHRPREAAAALGVMEETARSTLKRVMAKTGLHRQADLIGLLRGAGVTSDLPGSGERTP</sequence>
<dbReference type="SUPFAM" id="SSF46894">
    <property type="entry name" value="C-terminal effector domain of the bipartite response regulators"/>
    <property type="match status" value="1"/>
</dbReference>
<name>A0A1H8AP67_9HYPH</name>
<dbReference type="InterPro" id="IPR036388">
    <property type="entry name" value="WH-like_DNA-bd_sf"/>
</dbReference>
<proteinExistence type="predicted"/>
<keyword evidence="2" id="KW-0238">DNA-binding</keyword>
<evidence type="ECO:0000259" key="1">
    <source>
        <dbReference type="SMART" id="SM00421"/>
    </source>
</evidence>
<dbReference type="EMBL" id="FOAN01000021">
    <property type="protein sequence ID" value="SEM72540.1"/>
    <property type="molecule type" value="Genomic_DNA"/>
</dbReference>
<dbReference type="SMART" id="SM00421">
    <property type="entry name" value="HTH_LUXR"/>
    <property type="match status" value="1"/>
</dbReference>
<dbReference type="InterPro" id="IPR000792">
    <property type="entry name" value="Tscrpt_reg_LuxR_C"/>
</dbReference>
<keyword evidence="3" id="KW-1185">Reference proteome</keyword>
<gene>
    <name evidence="2" type="ORF">SAMN04515666_1218</name>
</gene>
<dbReference type="AlphaFoldDB" id="A0A1H8AP67"/>
<accession>A0A1H8AP67</accession>
<dbReference type="Gene3D" id="1.10.10.10">
    <property type="entry name" value="Winged helix-like DNA-binding domain superfamily/Winged helix DNA-binding domain"/>
    <property type="match status" value="1"/>
</dbReference>
<dbReference type="GO" id="GO:0003677">
    <property type="term" value="F:DNA binding"/>
    <property type="evidence" value="ECO:0007669"/>
    <property type="project" value="UniProtKB-KW"/>
</dbReference>
<dbReference type="InterPro" id="IPR016032">
    <property type="entry name" value="Sig_transdc_resp-reg_C-effctor"/>
</dbReference>
<protein>
    <submittedName>
        <fullName evidence="2">DNA-binding transcriptional regulator, CsgD family</fullName>
    </submittedName>
</protein>
<dbReference type="GO" id="GO:0006355">
    <property type="term" value="P:regulation of DNA-templated transcription"/>
    <property type="evidence" value="ECO:0007669"/>
    <property type="project" value="InterPro"/>
</dbReference>
<dbReference type="STRING" id="1036779.SAMN04515666_1218"/>
<evidence type="ECO:0000313" key="3">
    <source>
        <dbReference type="Proteomes" id="UP000199664"/>
    </source>
</evidence>
<feature type="domain" description="HTH luxR-type" evidence="1">
    <location>
        <begin position="309"/>
        <end position="366"/>
    </location>
</feature>
<evidence type="ECO:0000313" key="2">
    <source>
        <dbReference type="EMBL" id="SEM72540.1"/>
    </source>
</evidence>
<organism evidence="2 3">
    <name type="scientific">Bosea lupini</name>
    <dbReference type="NCBI Taxonomy" id="1036779"/>
    <lineage>
        <taxon>Bacteria</taxon>
        <taxon>Pseudomonadati</taxon>
        <taxon>Pseudomonadota</taxon>
        <taxon>Alphaproteobacteria</taxon>
        <taxon>Hyphomicrobiales</taxon>
        <taxon>Boseaceae</taxon>
        <taxon>Bosea</taxon>
    </lineage>
</organism>
<dbReference type="Proteomes" id="UP000199664">
    <property type="component" value="Unassembled WGS sequence"/>
</dbReference>
<reference evidence="3" key="1">
    <citation type="submission" date="2016-10" db="EMBL/GenBank/DDBJ databases">
        <authorList>
            <person name="Varghese N."/>
            <person name="Submissions S."/>
        </authorList>
    </citation>
    <scope>NUCLEOTIDE SEQUENCE [LARGE SCALE GENOMIC DNA]</scope>
    <source>
        <strain evidence="3">LMG 26383,CCUG 61248,R- 45681</strain>
    </source>
</reference>